<evidence type="ECO:0000313" key="1">
    <source>
        <dbReference type="EMBL" id="KAF5335665.1"/>
    </source>
</evidence>
<comment type="caution">
    <text evidence="1">The sequence shown here is derived from an EMBL/GenBank/DDBJ whole genome shotgun (WGS) entry which is preliminary data.</text>
</comment>
<proteinExistence type="predicted"/>
<gene>
    <name evidence="1" type="ORF">D9611_009715</name>
</gene>
<accession>A0A8H5FFW6</accession>
<dbReference type="Proteomes" id="UP000541558">
    <property type="component" value="Unassembled WGS sequence"/>
</dbReference>
<protein>
    <submittedName>
        <fullName evidence="1">Uncharacterized protein</fullName>
    </submittedName>
</protein>
<keyword evidence="2" id="KW-1185">Reference proteome</keyword>
<dbReference type="AlphaFoldDB" id="A0A8H5FFW6"/>
<reference evidence="1 2" key="1">
    <citation type="journal article" date="2020" name="ISME J.">
        <title>Uncovering the hidden diversity of litter-decomposition mechanisms in mushroom-forming fungi.</title>
        <authorList>
            <person name="Floudas D."/>
            <person name="Bentzer J."/>
            <person name="Ahren D."/>
            <person name="Johansson T."/>
            <person name="Persson P."/>
            <person name="Tunlid A."/>
        </authorList>
    </citation>
    <scope>NUCLEOTIDE SEQUENCE [LARGE SCALE GENOMIC DNA]</scope>
    <source>
        <strain evidence="1 2">CBS 175.51</strain>
    </source>
</reference>
<organism evidence="1 2">
    <name type="scientific">Ephemerocybe angulata</name>
    <dbReference type="NCBI Taxonomy" id="980116"/>
    <lineage>
        <taxon>Eukaryota</taxon>
        <taxon>Fungi</taxon>
        <taxon>Dikarya</taxon>
        <taxon>Basidiomycota</taxon>
        <taxon>Agaricomycotina</taxon>
        <taxon>Agaricomycetes</taxon>
        <taxon>Agaricomycetidae</taxon>
        <taxon>Agaricales</taxon>
        <taxon>Agaricineae</taxon>
        <taxon>Psathyrellaceae</taxon>
        <taxon>Ephemerocybe</taxon>
    </lineage>
</organism>
<name>A0A8H5FFW6_9AGAR</name>
<sequence length="159" mass="17319">MLAPTGFRSDLPLFVLDRDLSRLLVQTIRLTLTSIAATSLLASPHILLALLKSSHLRMHRMQLQKAPAATKMALTSAPTAVATPRVPDEQRQRHLELGIAVRAAIPLAQVQVLSPLLVNYRQIQKKAWTSATTQSINTSLGGMRFGKGSEVLQSHGTLI</sequence>
<evidence type="ECO:0000313" key="2">
    <source>
        <dbReference type="Proteomes" id="UP000541558"/>
    </source>
</evidence>
<dbReference type="EMBL" id="JAACJK010000060">
    <property type="protein sequence ID" value="KAF5335665.1"/>
    <property type="molecule type" value="Genomic_DNA"/>
</dbReference>